<evidence type="ECO:0000313" key="3">
    <source>
        <dbReference type="EMBL" id="MED5050845.1"/>
    </source>
</evidence>
<name>A0ABD5ISV7_9BACL</name>
<dbReference type="Proteomes" id="UP001213979">
    <property type="component" value="Unassembled WGS sequence"/>
</dbReference>
<comment type="caution">
    <text evidence="3">The sequence shown here is derived from an EMBL/GenBank/DDBJ whole genome shotgun (WGS) entry which is preliminary data.</text>
</comment>
<dbReference type="AlphaFoldDB" id="A0ABD5ISV7"/>
<sequence>MNREAIRGFALGMLLSTSIIGIIYYQQPVKSTKAQLDAYLQKNELVVLAKTEYQALKKAAETKAQAASPQTTTTAPPATIRIYRLVINKGDVPTKFAKELEEAKIISDDQALTNYLNAHQLTGQIRPGTYEIRSDMKYEEIARMITHSKR</sequence>
<dbReference type="Gene3D" id="3.30.1490.480">
    <property type="entry name" value="Endolytic murein transglycosylase"/>
    <property type="match status" value="1"/>
</dbReference>
<evidence type="ECO:0000313" key="5">
    <source>
        <dbReference type="Proteomes" id="UP001339962"/>
    </source>
</evidence>
<dbReference type="Proteomes" id="UP001339962">
    <property type="component" value="Unassembled WGS sequence"/>
</dbReference>
<reference evidence="3 5" key="2">
    <citation type="submission" date="2023-03" db="EMBL/GenBank/DDBJ databases">
        <title>Bacillus Genome Sequencing.</title>
        <authorList>
            <person name="Dunlap C."/>
        </authorList>
    </citation>
    <scope>NUCLEOTIDE SEQUENCE [LARGE SCALE GENOMIC DNA]</scope>
    <source>
        <strain evidence="3 5">NRS-38</strain>
    </source>
</reference>
<dbReference type="EMBL" id="JARTLI010000004">
    <property type="protein sequence ID" value="MED5050845.1"/>
    <property type="molecule type" value="Genomic_DNA"/>
</dbReference>
<evidence type="ECO:0000313" key="2">
    <source>
        <dbReference type="EMBL" id="MDE8562599.1"/>
    </source>
</evidence>
<dbReference type="EMBL" id="JAQOTG010000001">
    <property type="protein sequence ID" value="MDE8562599.1"/>
    <property type="molecule type" value="Genomic_DNA"/>
</dbReference>
<accession>A0ABD5ISV7</accession>
<reference evidence="2 4" key="1">
    <citation type="submission" date="2023-01" db="EMBL/GenBank/DDBJ databases">
        <title>Genome-based reclassification of Anoxybacillus geothermalis as a later heterotypic synonym of Anoxybacillus rupiensis.</title>
        <authorList>
            <person name="Inan Bektas K."/>
            <person name="Canakci S."/>
            <person name="Belduz A.A."/>
            <person name="Guler H.H."/>
        </authorList>
    </citation>
    <scope>NUCLEOTIDE SEQUENCE [LARGE SCALE GENOMIC DNA]</scope>
    <source>
        <strain evidence="2 4">DSM 17127</strain>
    </source>
</reference>
<keyword evidence="4" id="KW-1185">Reference proteome</keyword>
<feature type="transmembrane region" description="Helical" evidence="1">
    <location>
        <begin position="6"/>
        <end position="25"/>
    </location>
</feature>
<keyword evidence="1" id="KW-1133">Transmembrane helix</keyword>
<protein>
    <submittedName>
        <fullName evidence="3">Endolytic transglycosylase MltG</fullName>
    </submittedName>
</protein>
<evidence type="ECO:0000256" key="1">
    <source>
        <dbReference type="SAM" id="Phobius"/>
    </source>
</evidence>
<dbReference type="RefSeq" id="WP_066145863.1">
    <property type="nucleotide sequence ID" value="NZ_JACIDF010000002.1"/>
</dbReference>
<gene>
    <name evidence="3" type="ORF">P9850_03035</name>
    <name evidence="2" type="ORF">PNH38_01735</name>
</gene>
<keyword evidence="1" id="KW-0472">Membrane</keyword>
<evidence type="ECO:0000313" key="4">
    <source>
        <dbReference type="Proteomes" id="UP001213979"/>
    </source>
</evidence>
<proteinExistence type="predicted"/>
<keyword evidence="1" id="KW-0812">Transmembrane</keyword>
<organism evidence="3 5">
    <name type="scientific">Anoxybacteroides rupiense</name>
    <dbReference type="NCBI Taxonomy" id="311460"/>
    <lineage>
        <taxon>Bacteria</taxon>
        <taxon>Bacillati</taxon>
        <taxon>Bacillota</taxon>
        <taxon>Bacilli</taxon>
        <taxon>Bacillales</taxon>
        <taxon>Anoxybacillaceae</taxon>
        <taxon>Anoxybacteroides</taxon>
    </lineage>
</organism>